<gene>
    <name evidence="17" type="ORF">OMP38_24030</name>
</gene>
<reference evidence="17 18" key="1">
    <citation type="submission" date="2022-10" db="EMBL/GenBank/DDBJ databases">
        <title>Comparative genomic analysis of Cohnella hashimotonis sp. nov., isolated from the International Space Station.</title>
        <authorList>
            <person name="Simpson A."/>
            <person name="Venkateswaran K."/>
        </authorList>
    </citation>
    <scope>NUCLEOTIDE SEQUENCE [LARGE SCALE GENOMIC DNA]</scope>
    <source>
        <strain evidence="17 18">DSM 18997</strain>
    </source>
</reference>
<dbReference type="AlphaFoldDB" id="A0A9X4KKR0"/>
<evidence type="ECO:0000256" key="11">
    <source>
        <dbReference type="ARBA" id="ARBA00023225"/>
    </source>
</evidence>
<feature type="compositionally biased region" description="Low complexity" evidence="14">
    <location>
        <begin position="215"/>
        <end position="226"/>
    </location>
</feature>
<keyword evidence="17" id="KW-0969">Cilium</keyword>
<accession>A0A9X4KKR0</accession>
<keyword evidence="8" id="KW-0653">Protein transport</keyword>
<dbReference type="GO" id="GO:0005525">
    <property type="term" value="F:GTP binding"/>
    <property type="evidence" value="ECO:0007669"/>
    <property type="project" value="UniProtKB-KW"/>
</dbReference>
<feature type="compositionally biased region" description="Basic and acidic residues" evidence="14">
    <location>
        <begin position="140"/>
        <end position="149"/>
    </location>
</feature>
<evidence type="ECO:0000256" key="13">
    <source>
        <dbReference type="ARBA" id="ARBA00030866"/>
    </source>
</evidence>
<dbReference type="SMART" id="SM00962">
    <property type="entry name" value="SRP54"/>
    <property type="match status" value="1"/>
</dbReference>
<feature type="region of interest" description="Disordered" evidence="14">
    <location>
        <begin position="206"/>
        <end position="226"/>
    </location>
</feature>
<feature type="domain" description="SRP54-type proteins GTP-binding" evidence="16">
    <location>
        <begin position="333"/>
        <end position="524"/>
    </location>
</feature>
<dbReference type="CDD" id="cd17873">
    <property type="entry name" value="FlhF"/>
    <property type="match status" value="1"/>
</dbReference>
<comment type="similarity">
    <text evidence="2">Belongs to the GTP-binding SRP family.</text>
</comment>
<keyword evidence="6" id="KW-0547">Nucleotide-binding</keyword>
<keyword evidence="18" id="KW-1185">Reference proteome</keyword>
<protein>
    <recommendedName>
        <fullName evidence="3">Flagellar biosynthesis protein FlhF</fullName>
    </recommendedName>
    <alternativeName>
        <fullName evidence="13">Flagella-associated GTP-binding protein</fullName>
    </alternativeName>
</protein>
<dbReference type="Proteomes" id="UP001153387">
    <property type="component" value="Unassembled WGS sequence"/>
</dbReference>
<comment type="caution">
    <text evidence="17">The sequence shown here is derived from an EMBL/GenBank/DDBJ whole genome shotgun (WGS) entry which is preliminary data.</text>
</comment>
<evidence type="ECO:0000259" key="16">
    <source>
        <dbReference type="SMART" id="SM00962"/>
    </source>
</evidence>
<evidence type="ECO:0000256" key="9">
    <source>
        <dbReference type="ARBA" id="ARBA00023134"/>
    </source>
</evidence>
<name>A0A9X4KKR0_9BACL</name>
<keyword evidence="4" id="KW-0813">Transport</keyword>
<evidence type="ECO:0000256" key="4">
    <source>
        <dbReference type="ARBA" id="ARBA00022448"/>
    </source>
</evidence>
<dbReference type="GO" id="GO:0003924">
    <property type="term" value="F:GTPase activity"/>
    <property type="evidence" value="ECO:0007669"/>
    <property type="project" value="InterPro"/>
</dbReference>
<evidence type="ECO:0000256" key="5">
    <source>
        <dbReference type="ARBA" id="ARBA00022475"/>
    </source>
</evidence>
<dbReference type="PANTHER" id="PTHR43134">
    <property type="entry name" value="SIGNAL RECOGNITION PARTICLE RECEPTOR SUBUNIT ALPHA"/>
    <property type="match status" value="1"/>
</dbReference>
<comment type="subcellular location">
    <subcellularLocation>
        <location evidence="1">Cell membrane</location>
        <topology evidence="1">Peripheral membrane protein</topology>
        <orientation evidence="1">Cytoplasmic side</orientation>
    </subcellularLocation>
</comment>
<dbReference type="InterPro" id="IPR000897">
    <property type="entry name" value="SRP54_GTPase_dom"/>
</dbReference>
<evidence type="ECO:0000256" key="2">
    <source>
        <dbReference type="ARBA" id="ARBA00008531"/>
    </source>
</evidence>
<evidence type="ECO:0000256" key="7">
    <source>
        <dbReference type="ARBA" id="ARBA00022795"/>
    </source>
</evidence>
<dbReference type="InterPro" id="IPR047040">
    <property type="entry name" value="FlhF__GTPase_dom"/>
</dbReference>
<keyword evidence="9" id="KW-0342">GTP-binding</keyword>
<evidence type="ECO:0000256" key="10">
    <source>
        <dbReference type="ARBA" id="ARBA00023136"/>
    </source>
</evidence>
<comment type="function">
    <text evidence="12">Necessary for flagellar biosynthesis. May be involved in translocation of the flagellum.</text>
</comment>
<dbReference type="PANTHER" id="PTHR43134:SF3">
    <property type="entry name" value="FLAGELLAR BIOSYNTHESIS PROTEIN FLHF"/>
    <property type="match status" value="1"/>
</dbReference>
<dbReference type="Pfam" id="PF00448">
    <property type="entry name" value="SRP54"/>
    <property type="match status" value="1"/>
</dbReference>
<dbReference type="InterPro" id="IPR027417">
    <property type="entry name" value="P-loop_NTPase"/>
</dbReference>
<evidence type="ECO:0000256" key="12">
    <source>
        <dbReference type="ARBA" id="ARBA00025337"/>
    </source>
</evidence>
<dbReference type="GO" id="GO:0006614">
    <property type="term" value="P:SRP-dependent cotranslational protein targeting to membrane"/>
    <property type="evidence" value="ECO:0007669"/>
    <property type="project" value="InterPro"/>
</dbReference>
<proteinExistence type="inferred from homology"/>
<dbReference type="GO" id="GO:0005047">
    <property type="term" value="F:signal recognition particle binding"/>
    <property type="evidence" value="ECO:0007669"/>
    <property type="project" value="TreeGrafter"/>
</dbReference>
<evidence type="ECO:0000256" key="6">
    <source>
        <dbReference type="ARBA" id="ARBA00022741"/>
    </source>
</evidence>
<keyword evidence="5" id="KW-1003">Cell membrane</keyword>
<keyword evidence="11" id="KW-1006">Bacterial flagellum protein export</keyword>
<sequence>MKVKRYLVDDLPQAVQQIRSELGSDAVILNTKEIRTGGFLGMFRKKRMEVIAAVDESAKPHARPSAKPIVRQQPEAFKKQLSAASIPEQSSDSDLARGASEPAVQPLPASAIRQRYGGGALGGPAAVAEAQPVSGGQDSFLREAGEDNGRNSAPHAANVPKETLTSAQASFDEAMSRAIASARAHTATDRSVVDLLQAAKDESFASVEPTHAKAHASPSPSAQSVAPVETAELLAELRAMKDLLRHQSGREPAPQRMPEPVLRLSRLLAQQGVEPVYVEEFAAAISAKLKSRLEADEGEDAESVPERLAYDEARELLQAWLAPALDAGIEPDTRIVHFVGPTGVGKTTTIAKLGAEQALSRRRSVGFITADTYRIAAVDQLRTYADILNVPLEVVFSPSELARAYKKLEDRDLLLMDTAGRNYRNELYVSEVNSLLAPGQEAEKILVLSLTHKYQDMRQVSAQFVKYGVNRLLLTKMDETDSYGAILNLVREFGFSIPYVTFGQTVPDDIRAFDPAWLADKLLEGAPAHA</sequence>
<evidence type="ECO:0000313" key="18">
    <source>
        <dbReference type="Proteomes" id="UP001153387"/>
    </source>
</evidence>
<evidence type="ECO:0000313" key="17">
    <source>
        <dbReference type="EMBL" id="MDG0793561.1"/>
    </source>
</evidence>
<keyword evidence="17" id="KW-0966">Cell projection</keyword>
<dbReference type="GO" id="GO:0044781">
    <property type="term" value="P:bacterial-type flagellum organization"/>
    <property type="evidence" value="ECO:0007669"/>
    <property type="project" value="UniProtKB-KW"/>
</dbReference>
<feature type="region of interest" description="Disordered" evidence="14">
    <location>
        <begin position="77"/>
        <end position="108"/>
    </location>
</feature>
<keyword evidence="10" id="KW-0472">Membrane</keyword>
<dbReference type="EMBL" id="JAPDHZ010000004">
    <property type="protein sequence ID" value="MDG0793561.1"/>
    <property type="molecule type" value="Genomic_DNA"/>
</dbReference>
<dbReference type="GO" id="GO:0015031">
    <property type="term" value="P:protein transport"/>
    <property type="evidence" value="ECO:0007669"/>
    <property type="project" value="UniProtKB-KW"/>
</dbReference>
<evidence type="ECO:0000259" key="15">
    <source>
        <dbReference type="SMART" id="SM00382"/>
    </source>
</evidence>
<dbReference type="SMART" id="SM00382">
    <property type="entry name" value="AAA"/>
    <property type="match status" value="1"/>
</dbReference>
<evidence type="ECO:0000256" key="8">
    <source>
        <dbReference type="ARBA" id="ARBA00022927"/>
    </source>
</evidence>
<evidence type="ECO:0000256" key="14">
    <source>
        <dbReference type="SAM" id="MobiDB-lite"/>
    </source>
</evidence>
<feature type="domain" description="AAA+ ATPase" evidence="15">
    <location>
        <begin position="332"/>
        <end position="503"/>
    </location>
</feature>
<evidence type="ECO:0000256" key="1">
    <source>
        <dbReference type="ARBA" id="ARBA00004413"/>
    </source>
</evidence>
<dbReference type="RefSeq" id="WP_277567325.1">
    <property type="nucleotide sequence ID" value="NZ_JAPDHZ010000004.1"/>
</dbReference>
<feature type="region of interest" description="Disordered" evidence="14">
    <location>
        <begin position="131"/>
        <end position="161"/>
    </location>
</feature>
<keyword evidence="7" id="KW-1005">Bacterial flagellum biogenesis</keyword>
<dbReference type="SUPFAM" id="SSF52540">
    <property type="entry name" value="P-loop containing nucleoside triphosphate hydrolases"/>
    <property type="match status" value="1"/>
</dbReference>
<evidence type="ECO:0000256" key="3">
    <source>
        <dbReference type="ARBA" id="ARBA00014919"/>
    </source>
</evidence>
<keyword evidence="17" id="KW-0282">Flagellum</keyword>
<dbReference type="FunFam" id="3.40.50.300:FF:000695">
    <property type="entry name" value="Flagellar biosynthesis regulator FlhF"/>
    <property type="match status" value="1"/>
</dbReference>
<organism evidence="17 18">
    <name type="scientific">Cohnella ginsengisoli</name>
    <dbReference type="NCBI Taxonomy" id="425004"/>
    <lineage>
        <taxon>Bacteria</taxon>
        <taxon>Bacillati</taxon>
        <taxon>Bacillota</taxon>
        <taxon>Bacilli</taxon>
        <taxon>Bacillales</taxon>
        <taxon>Paenibacillaceae</taxon>
        <taxon>Cohnella</taxon>
    </lineage>
</organism>
<dbReference type="Gene3D" id="3.40.50.300">
    <property type="entry name" value="P-loop containing nucleotide triphosphate hydrolases"/>
    <property type="match status" value="1"/>
</dbReference>
<dbReference type="InterPro" id="IPR003593">
    <property type="entry name" value="AAA+_ATPase"/>
</dbReference>
<dbReference type="GO" id="GO:0005886">
    <property type="term" value="C:plasma membrane"/>
    <property type="evidence" value="ECO:0007669"/>
    <property type="project" value="UniProtKB-SubCell"/>
</dbReference>
<dbReference type="Gene3D" id="1.20.120.1380">
    <property type="entry name" value="Flagellar FlhF biosynthesis protein, N domain"/>
    <property type="match status" value="1"/>
</dbReference>